<dbReference type="GO" id="GO:0046914">
    <property type="term" value="F:transition metal ion binding"/>
    <property type="evidence" value="ECO:0007669"/>
    <property type="project" value="InterPro"/>
</dbReference>
<dbReference type="EMBL" id="JMIR01000056">
    <property type="protein sequence ID" value="KEO80922.1"/>
    <property type="molecule type" value="Genomic_DNA"/>
</dbReference>
<dbReference type="Gene3D" id="3.90.330.10">
    <property type="entry name" value="Nitrile hydratase alpha /Thiocyanate hydrolase gamma"/>
    <property type="match status" value="1"/>
</dbReference>
<dbReference type="InterPro" id="IPR004232">
    <property type="entry name" value="CN_Hdrtase_a/SCN_Hdrlase_g"/>
</dbReference>
<sequence>MQNHPNYGEVVAKAWADESFKERLKQDPHGVLAEHGIEVPVGATVNVVEDTDTEKHFVLPLKAVGGISPDTTKLCFG</sequence>
<dbReference type="STRING" id="1157490.EL26_23615"/>
<proteinExistence type="predicted"/>
<evidence type="ECO:0000313" key="4">
    <source>
        <dbReference type="Proteomes" id="UP000027931"/>
    </source>
</evidence>
<dbReference type="InterPro" id="IPR022513">
    <property type="entry name" value="TOMM_pelo"/>
</dbReference>
<protein>
    <recommendedName>
        <fullName evidence="2">Nitrile hydratase alpha/Thiocyanate hydrolase gamma domain-containing protein</fullName>
    </recommendedName>
</protein>
<dbReference type="Pfam" id="PF02979">
    <property type="entry name" value="NHase_alpha"/>
    <property type="match status" value="1"/>
</dbReference>
<dbReference type="Proteomes" id="UP000027931">
    <property type="component" value="Unassembled WGS sequence"/>
</dbReference>
<dbReference type="InterPro" id="IPR036648">
    <property type="entry name" value="CN_Hdrase_a/SCN_Hdrase_g_sf"/>
</dbReference>
<keyword evidence="4" id="KW-1185">Reference proteome</keyword>
<evidence type="ECO:0000259" key="2">
    <source>
        <dbReference type="Pfam" id="PF02979"/>
    </source>
</evidence>
<name>A0A074M4I6_9BACL</name>
<comment type="caution">
    <text evidence="3">The sequence shown here is derived from an EMBL/GenBank/DDBJ whole genome shotgun (WGS) entry which is preliminary data.</text>
</comment>
<dbReference type="OrthoDB" id="1371078at2"/>
<evidence type="ECO:0000313" key="3">
    <source>
        <dbReference type="EMBL" id="KEO80922.1"/>
    </source>
</evidence>
<accession>A0A074M4I6</accession>
<dbReference type="SUPFAM" id="SSF56209">
    <property type="entry name" value="Nitrile hydratase alpha chain"/>
    <property type="match status" value="1"/>
</dbReference>
<feature type="domain" description="Nitrile hydratase alpha/Thiocyanate hydrolase gamma" evidence="2">
    <location>
        <begin position="8"/>
        <end position="59"/>
    </location>
</feature>
<dbReference type="RefSeq" id="WP_052036715.1">
    <property type="nucleotide sequence ID" value="NZ_JMIR01000056.1"/>
</dbReference>
<dbReference type="NCBIfam" id="TIGR03793">
    <property type="entry name" value="leader_NHLP"/>
    <property type="match status" value="1"/>
</dbReference>
<reference evidence="3 4" key="1">
    <citation type="journal article" date="2013" name="Int. J. Syst. Evol. Microbiol.">
        <title>Tumebacillus flagellatus sp. nov., an alpha-amylase/pullulanase-producing bacterium isolated from cassava wastewater.</title>
        <authorList>
            <person name="Wang Q."/>
            <person name="Xie N."/>
            <person name="Qin Y."/>
            <person name="Shen N."/>
            <person name="Zhu J."/>
            <person name="Mi H."/>
            <person name="Huang R."/>
        </authorList>
    </citation>
    <scope>NUCLEOTIDE SEQUENCE [LARGE SCALE GENOMIC DNA]</scope>
    <source>
        <strain evidence="3 4">GST4</strain>
    </source>
</reference>
<evidence type="ECO:0000256" key="1">
    <source>
        <dbReference type="ARBA" id="ARBA00022723"/>
    </source>
</evidence>
<dbReference type="GO" id="GO:0003824">
    <property type="term" value="F:catalytic activity"/>
    <property type="evidence" value="ECO:0007669"/>
    <property type="project" value="InterPro"/>
</dbReference>
<keyword evidence="1" id="KW-0479">Metal-binding</keyword>
<organism evidence="3 4">
    <name type="scientific">Tumebacillus flagellatus</name>
    <dbReference type="NCBI Taxonomy" id="1157490"/>
    <lineage>
        <taxon>Bacteria</taxon>
        <taxon>Bacillati</taxon>
        <taxon>Bacillota</taxon>
        <taxon>Bacilli</taxon>
        <taxon>Bacillales</taxon>
        <taxon>Alicyclobacillaceae</taxon>
        <taxon>Tumebacillus</taxon>
    </lineage>
</organism>
<gene>
    <name evidence="3" type="ORF">EL26_23615</name>
</gene>
<dbReference type="AlphaFoldDB" id="A0A074M4I6"/>